<evidence type="ECO:0000313" key="2">
    <source>
        <dbReference type="EMBL" id="MBC5768845.1"/>
    </source>
</evidence>
<dbReference type="Proteomes" id="UP000620327">
    <property type="component" value="Unassembled WGS sequence"/>
</dbReference>
<reference evidence="2" key="1">
    <citation type="submission" date="2020-08" db="EMBL/GenBank/DDBJ databases">
        <title>Genome public.</title>
        <authorList>
            <person name="Liu C."/>
            <person name="Sun Q."/>
        </authorList>
    </citation>
    <scope>NUCLEOTIDE SEQUENCE</scope>
    <source>
        <strain evidence="2">BX15</strain>
    </source>
</reference>
<keyword evidence="3" id="KW-1185">Reference proteome</keyword>
<evidence type="ECO:0000256" key="1">
    <source>
        <dbReference type="SAM" id="MobiDB-lite"/>
    </source>
</evidence>
<comment type="caution">
    <text evidence="2">The sequence shown here is derived from an EMBL/GenBank/DDBJ whole genome shotgun (WGS) entry which is preliminary data.</text>
</comment>
<dbReference type="RefSeq" id="WP_187013251.1">
    <property type="nucleotide sequence ID" value="NZ_JACOQI010000001.1"/>
</dbReference>
<feature type="region of interest" description="Disordered" evidence="1">
    <location>
        <begin position="1"/>
        <end position="27"/>
    </location>
</feature>
<evidence type="ECO:0000313" key="3">
    <source>
        <dbReference type="Proteomes" id="UP000620327"/>
    </source>
</evidence>
<gene>
    <name evidence="2" type="ORF">H8Z83_00575</name>
</gene>
<dbReference type="AlphaFoldDB" id="A0A923S5R5"/>
<organism evidence="2 3">
    <name type="scientific">Dysosmobacter segnis</name>
    <dbReference type="NCBI Taxonomy" id="2763042"/>
    <lineage>
        <taxon>Bacteria</taxon>
        <taxon>Bacillati</taxon>
        <taxon>Bacillota</taxon>
        <taxon>Clostridia</taxon>
        <taxon>Eubacteriales</taxon>
        <taxon>Oscillospiraceae</taxon>
        <taxon>Dysosmobacter</taxon>
    </lineage>
</organism>
<dbReference type="EMBL" id="JACOQI010000001">
    <property type="protein sequence ID" value="MBC5768845.1"/>
    <property type="molecule type" value="Genomic_DNA"/>
</dbReference>
<proteinExistence type="predicted"/>
<accession>A0A923S5R5</accession>
<protein>
    <submittedName>
        <fullName evidence="2">Uncharacterized protein</fullName>
    </submittedName>
</protein>
<name>A0A923S5R5_9FIRM</name>
<sequence>MAVRDPGGCRRQSGPQKSNAVPELPAAPAVQPVMRRWPHPVAVHPAPEGLAAELHYISCALSQQTRQLDEIRCLLKRLANSAGSE</sequence>